<feature type="transmembrane region" description="Helical" evidence="6">
    <location>
        <begin position="1204"/>
        <end position="1220"/>
    </location>
</feature>
<feature type="compositionally biased region" description="Polar residues" evidence="7">
    <location>
        <begin position="614"/>
        <end position="625"/>
    </location>
</feature>
<dbReference type="GeneID" id="106057000"/>
<protein>
    <recommendedName>
        <fullName evidence="6">Pecanex-like protein</fullName>
    </recommendedName>
</protein>
<dbReference type="OMA" id="FACIREN"/>
<feature type="region of interest" description="Disordered" evidence="7">
    <location>
        <begin position="277"/>
        <end position="400"/>
    </location>
</feature>
<feature type="transmembrane region" description="Helical" evidence="6">
    <location>
        <begin position="1364"/>
        <end position="1383"/>
    </location>
</feature>
<evidence type="ECO:0000256" key="5">
    <source>
        <dbReference type="ARBA" id="ARBA00023136"/>
    </source>
</evidence>
<name>A0A9W2ZZ43_BIOGL</name>
<feature type="transmembrane region" description="Helical" evidence="6">
    <location>
        <begin position="898"/>
        <end position="917"/>
    </location>
</feature>
<keyword evidence="9" id="KW-1185">Reference proteome</keyword>
<comment type="subcellular location">
    <subcellularLocation>
        <location evidence="1 6">Membrane</location>
        <topology evidence="1 6">Multi-pass membrane protein</topology>
    </subcellularLocation>
</comment>
<evidence type="ECO:0000256" key="2">
    <source>
        <dbReference type="ARBA" id="ARBA00010170"/>
    </source>
</evidence>
<evidence type="ECO:0000256" key="1">
    <source>
        <dbReference type="ARBA" id="ARBA00004141"/>
    </source>
</evidence>
<dbReference type="GO" id="GO:0005783">
    <property type="term" value="C:endoplasmic reticulum"/>
    <property type="evidence" value="ECO:0007669"/>
    <property type="project" value="TreeGrafter"/>
</dbReference>
<organism evidence="9 10">
    <name type="scientific">Biomphalaria glabrata</name>
    <name type="common">Bloodfluke planorb</name>
    <name type="synonym">Freshwater snail</name>
    <dbReference type="NCBI Taxonomy" id="6526"/>
    <lineage>
        <taxon>Eukaryota</taxon>
        <taxon>Metazoa</taxon>
        <taxon>Spiralia</taxon>
        <taxon>Lophotrochozoa</taxon>
        <taxon>Mollusca</taxon>
        <taxon>Gastropoda</taxon>
        <taxon>Heterobranchia</taxon>
        <taxon>Euthyneura</taxon>
        <taxon>Panpulmonata</taxon>
        <taxon>Hygrophila</taxon>
        <taxon>Lymnaeoidea</taxon>
        <taxon>Planorbidae</taxon>
        <taxon>Biomphalaria</taxon>
    </lineage>
</organism>
<feature type="transmembrane region" description="Helical" evidence="6">
    <location>
        <begin position="964"/>
        <end position="982"/>
    </location>
</feature>
<evidence type="ECO:0000313" key="9">
    <source>
        <dbReference type="Proteomes" id="UP001165740"/>
    </source>
</evidence>
<dbReference type="Proteomes" id="UP001165740">
    <property type="component" value="Chromosome 3"/>
</dbReference>
<feature type="region of interest" description="Disordered" evidence="7">
    <location>
        <begin position="176"/>
        <end position="257"/>
    </location>
</feature>
<dbReference type="GO" id="GO:0016020">
    <property type="term" value="C:membrane"/>
    <property type="evidence" value="ECO:0007669"/>
    <property type="project" value="UniProtKB-SubCell"/>
</dbReference>
<dbReference type="PANTHER" id="PTHR12372:SF7">
    <property type="entry name" value="PROTEIN PECANEX"/>
    <property type="match status" value="1"/>
</dbReference>
<feature type="compositionally biased region" description="Acidic residues" evidence="7">
    <location>
        <begin position="208"/>
        <end position="218"/>
    </location>
</feature>
<evidence type="ECO:0000259" key="8">
    <source>
        <dbReference type="Pfam" id="PF05041"/>
    </source>
</evidence>
<feature type="compositionally biased region" description="Basic residues" evidence="7">
    <location>
        <begin position="341"/>
        <end position="354"/>
    </location>
</feature>
<proteinExistence type="inferred from homology"/>
<feature type="transmembrane region" description="Helical" evidence="6">
    <location>
        <begin position="1053"/>
        <end position="1071"/>
    </location>
</feature>
<feature type="transmembrane region" description="Helical" evidence="6">
    <location>
        <begin position="1341"/>
        <end position="1359"/>
    </location>
</feature>
<feature type="transmembrane region" description="Helical" evidence="6">
    <location>
        <begin position="57"/>
        <end position="77"/>
    </location>
</feature>
<feature type="transmembrane region" description="Helical" evidence="6">
    <location>
        <begin position="1294"/>
        <end position="1312"/>
    </location>
</feature>
<evidence type="ECO:0000256" key="3">
    <source>
        <dbReference type="ARBA" id="ARBA00022692"/>
    </source>
</evidence>
<feature type="transmembrane region" description="Helical" evidence="6">
    <location>
        <begin position="1011"/>
        <end position="1033"/>
    </location>
</feature>
<feature type="transmembrane region" description="Helical" evidence="6">
    <location>
        <begin position="923"/>
        <end position="943"/>
    </location>
</feature>
<keyword evidence="5 6" id="KW-0472">Membrane</keyword>
<reference evidence="10" key="1">
    <citation type="submission" date="2025-08" db="UniProtKB">
        <authorList>
            <consortium name="RefSeq"/>
        </authorList>
    </citation>
    <scope>IDENTIFICATION</scope>
</reference>
<comment type="similarity">
    <text evidence="2 6">Belongs to the pecanex family.</text>
</comment>
<evidence type="ECO:0000256" key="7">
    <source>
        <dbReference type="SAM" id="MobiDB-lite"/>
    </source>
</evidence>
<feature type="compositionally biased region" description="Polar residues" evidence="7">
    <location>
        <begin position="512"/>
        <end position="522"/>
    </location>
</feature>
<gene>
    <name evidence="10" type="primary">LOC106057000</name>
</gene>
<feature type="region of interest" description="Disordered" evidence="7">
    <location>
        <begin position="434"/>
        <end position="479"/>
    </location>
</feature>
<feature type="transmembrane region" description="Helical" evidence="6">
    <location>
        <begin position="1173"/>
        <end position="1192"/>
    </location>
</feature>
<feature type="region of interest" description="Disordered" evidence="7">
    <location>
        <begin position="554"/>
        <end position="587"/>
    </location>
</feature>
<feature type="compositionally biased region" description="Polar residues" evidence="7">
    <location>
        <begin position="300"/>
        <end position="310"/>
    </location>
</feature>
<feature type="compositionally biased region" description="Basic residues" evidence="7">
    <location>
        <begin position="849"/>
        <end position="858"/>
    </location>
</feature>
<feature type="compositionally biased region" description="Polar residues" evidence="7">
    <location>
        <begin position="672"/>
        <end position="681"/>
    </location>
</feature>
<dbReference type="RefSeq" id="XP_055880234.1">
    <property type="nucleotide sequence ID" value="XM_056024259.1"/>
</dbReference>
<feature type="compositionally biased region" description="Polar residues" evidence="7">
    <location>
        <begin position="434"/>
        <end position="445"/>
    </location>
</feature>
<feature type="compositionally biased region" description="Polar residues" evidence="7">
    <location>
        <begin position="237"/>
        <end position="257"/>
    </location>
</feature>
<feature type="transmembrane region" description="Helical" evidence="6">
    <location>
        <begin position="34"/>
        <end position="51"/>
    </location>
</feature>
<feature type="compositionally biased region" description="Basic and acidic residues" evidence="7">
    <location>
        <begin position="98"/>
        <end position="120"/>
    </location>
</feature>
<dbReference type="OrthoDB" id="10037631at2759"/>
<feature type="compositionally biased region" description="Polar residues" evidence="7">
    <location>
        <begin position="192"/>
        <end position="201"/>
    </location>
</feature>
<dbReference type="GO" id="GO:0007029">
    <property type="term" value="P:endoplasmic reticulum organization"/>
    <property type="evidence" value="ECO:0007669"/>
    <property type="project" value="TreeGrafter"/>
</dbReference>
<feature type="region of interest" description="Disordered" evidence="7">
    <location>
        <begin position="497"/>
        <end position="524"/>
    </location>
</feature>
<feature type="region of interest" description="Disordered" evidence="7">
    <location>
        <begin position="614"/>
        <end position="704"/>
    </location>
</feature>
<feature type="region of interest" description="Disordered" evidence="7">
    <location>
        <begin position="90"/>
        <end position="120"/>
    </location>
</feature>
<keyword evidence="3 6" id="KW-0812">Transmembrane</keyword>
<sequence length="2137" mass="240315">MGSHILDILRQGIWASLTGGWFYDPQQQVFCNTFHLYLWVFLLAFPLIVYSTLEASILVWSLYSVAIGVLFGIIKVINYRLHHLFDTGEAEEELPAEDGDRSASVEKEEEGKSGGDSKENEYIEMASLGNLLAGGDHGRPLSTVSSQLEMGKDYSNEPLPSPVVASLAQGGNTSLQSKAPLAKLDGDDITMGGSSRISNKLDNSSSGNDDEDSADQDENIPHTITTQADIEPMPICSSASAEVQSIEPSKAQNSNDLGQGYILGTLEMAKLVAAMDEQGSPHATLKRNESLESSKPPDSLPQSNSGTSLGVENHLKQSKWKASTQHPSCSGEAKRSGTPKLRMRKERKAVRRSKSTAEWCPPAKSATKVKLSSQSLNMHEHSNRRVPVQQMSTSSNSDWSDVSIGEVELPDLSSTYEGHNELILSLSHHRKLNLSTGESSGSTLVAQGHHDRPDSPHPNSIHSVPYRSRSRTSSSSSPLHQDCVPYIYNIWPHKNEDADSDSLTSGGADMCSHSTESSSSANIEPHLTSIKPAKDLDLTTPSSPSAEDLAFMRSQGAIPKKIRSKSARQTNPLKESTSPGSTDLSDPEEIRRRLIEILWDPQQHSEELKQLQQFVKMQRSQSESNTTKEKLDDSLARSSKEDEGRSALKLESQEEERKPALTPTEFSALLPASSQLNRPTNRQARRRRRRHSSQQKKHSESPPMAALNQMVGEDGHLATSHDDTTDGAVHWFQDEQGNWMSYSFGENSSGVALNIADLNMNTNASSSVERRRHPHEADKWSLSSIASNSTVIVEESPQIESPSIHLRPDMRSMTSFQINNDAHTLQTLQSILRRNHASNSSTDSDTTHTKTRSSRSAPKPKHYYKFWLWPTKQFLKIHFDRLALLAALDRNISVIENVISILMAVGVGALGAMMISSDFYHDFFLLLFCFIMASCQYSLLKSVQPDAASPMHGYNRLIVFSRPFYFCVCCSIVLLLQYGIHIVHNKPIYLYGIPFTISSALTFLQNFFKIFILFFPVLFTLGLLPQVSTFLMYMLEQIDMHIFGGNATTSLFTSFYCVCRSCMALLILYGFSYASLKGIGGSEYQCDSNIEEAAQNVPFSILCGLIVSTAYHLSRSASDPGVLWMLLNGVLTHKKDEIKIQKETEVSGETTELVDPLPAKLKTCLIQRLQSDVLVCIAVTILTFAVHVSTAFTSPALQPDLSDALYLLAASVGFLVHYIIPQTRKEMPWLCCSHPLLRSKEWMYYEVKEPPKVIWIEQLYLGLRFFERNIIYTVVCLCATTTSAPIIICKFGNYAGPVIILICSLKMLRFAFSDTPRQYLIIAFTYFFFKYDFRWSSETFLIDYFFISIFFCKFCDFMLKLSFIITYIAPWQITWGSAFHAFAQPFSVPHSAMLFLQATVSALFSTPLNPFLGSAIFFTSYVRPVKFWERDYNTKRVDHTNTRLASQLERNPGADDNNLNSIFYEHLTRSLQHSLCGDLLLGRWGNYTQGDCFIMASDYLNALVHIIEVGNGLVTFQLRGLEFRGTYCQQREVEAITEGVDDNERFCCFEPGHLPHFLSLNAAFNQRWLAWEVVVSKYILEGYSISDNSAATMLQVFELRKALITYYIKSIIYYTVRSPRLEEWVDNQSIRQALHAMEDDNYVDLDPTFNLHVDEDYDFRQQGISRTSFCHIYLTWIQHCANRRHKEIDNTKPSMLVTLCYALSLLGRRALSAASHNSTRPHQKYMMNVDFFLFGLHALFKGDFRIQSQRDEWVFADMDMMRRVVAPAVRMSLKLHQDHFTSPDEYDDSQVLYDAITEHESNMVISHEADPAWRNAVLSNVPSLLALRHVFDEGSDEYKIIMLNKRYLSFRVVKVNRECVRGLWAGQQQELIFLRNRNPERGSIQNAKQALRNMINSSCDQPIGYPIYVSPLTTSYSTTHDQLANVPVIGGEFKFSAVRCFFTSLWNRMRQRCDATCAGGSASFELDLPYTVSHQMAAATIGSTPRLTMNTQQIDIPLQTLGNRGSLISTASSASKVNTLASLANLTSLINDTSLKDNLPHRVRIVDPTLVYDTINLGRRGDVLWPNEDWRVAGGKSGWKDWTPKKGMEGTIVHQWTPGNTEPTRRSNLEKTIILVQFKDHFVPIAENGVLDLGAEV</sequence>
<dbReference type="Pfam" id="PF05041">
    <property type="entry name" value="Pecanex_C"/>
    <property type="match status" value="1"/>
</dbReference>
<feature type="domain" description="Pecanex C-terminal" evidence="8">
    <location>
        <begin position="1690"/>
        <end position="1922"/>
    </location>
</feature>
<feature type="region of interest" description="Disordered" evidence="7">
    <location>
        <begin position="836"/>
        <end position="858"/>
    </location>
</feature>
<accession>A0A9W2ZZ43</accession>
<dbReference type="PANTHER" id="PTHR12372">
    <property type="entry name" value="PECANEX"/>
    <property type="match status" value="1"/>
</dbReference>
<evidence type="ECO:0000256" key="4">
    <source>
        <dbReference type="ARBA" id="ARBA00022989"/>
    </source>
</evidence>
<keyword evidence="4 6" id="KW-1133">Transmembrane helix</keyword>
<feature type="compositionally biased region" description="Polar residues" evidence="7">
    <location>
        <begin position="567"/>
        <end position="584"/>
    </location>
</feature>
<evidence type="ECO:0000313" key="10">
    <source>
        <dbReference type="RefSeq" id="XP_055880234.1"/>
    </source>
</evidence>
<dbReference type="InterPro" id="IPR039797">
    <property type="entry name" value="Pecanex"/>
</dbReference>
<feature type="compositionally biased region" description="Basic residues" evidence="7">
    <location>
        <begin position="683"/>
        <end position="696"/>
    </location>
</feature>
<dbReference type="InterPro" id="IPR007735">
    <property type="entry name" value="Pecanex_C"/>
</dbReference>
<feature type="compositionally biased region" description="Basic and acidic residues" evidence="7">
    <location>
        <begin position="626"/>
        <end position="659"/>
    </location>
</feature>
<evidence type="ECO:0000256" key="6">
    <source>
        <dbReference type="RuleBase" id="RU367089"/>
    </source>
</evidence>